<dbReference type="PANTHER" id="PTHR12489">
    <property type="entry name" value="LIPOMA HMGIC FUSION PARTNER-LIKE PROTEIN"/>
    <property type="match status" value="1"/>
</dbReference>
<keyword evidence="4 5" id="KW-0472">Membrane</keyword>
<comment type="subcellular location">
    <subcellularLocation>
        <location evidence="1">Membrane</location>
        <topology evidence="1">Multi-pass membrane protein</topology>
    </subcellularLocation>
</comment>
<sequence length="312" mass="34518">MRTRTSKGEGLEARFQTTGPFGSLSLCFRKGNLFGGNLAKLVGGLSRLPEAGGAFMSRTGLTPVGYWWVTLSAISSLCLFSGFYVPHWVIGQVSLNGRTTPVYLSAFRRCNFPVYDLRLEQFRIIQECGTYEDLAHIPSIYWQFSTLTIACAAFLSLLLVFILLPACCFDNILNKQTAVLVGLFQFLSAVAISVGCILFPMGWDNQEIKDSCGAHASKFLLGDCELGWAYIILLVGAGLMLICGTLSVCGAKSFRRKRWPEENDPILKPSRPVKRSSFDAQALINNNLFIEDRPFGSTHSHLVRHSRPSDLI</sequence>
<keyword evidence="8" id="KW-1185">Reference proteome</keyword>
<evidence type="ECO:0000313" key="7">
    <source>
        <dbReference type="Proteomes" id="UP000095284"/>
    </source>
</evidence>
<evidence type="ECO:0000256" key="4">
    <source>
        <dbReference type="ARBA" id="ARBA00023136"/>
    </source>
</evidence>
<feature type="transmembrane region" description="Helical" evidence="5">
    <location>
        <begin position="228"/>
        <end position="249"/>
    </location>
</feature>
<gene>
    <name evidence="6" type="ORF">BXYJ_LOCUS15148</name>
</gene>
<reference evidence="6" key="2">
    <citation type="submission" date="2020-09" db="EMBL/GenBank/DDBJ databases">
        <authorList>
            <person name="Kikuchi T."/>
        </authorList>
    </citation>
    <scope>NUCLEOTIDE SEQUENCE</scope>
    <source>
        <strain evidence="6">Ka4C1</strain>
    </source>
</reference>
<dbReference type="EMBL" id="CAJFCV020000006">
    <property type="protein sequence ID" value="CAG9131220.1"/>
    <property type="molecule type" value="Genomic_DNA"/>
</dbReference>
<keyword evidence="2 5" id="KW-0812">Transmembrane</keyword>
<evidence type="ECO:0000256" key="1">
    <source>
        <dbReference type="ARBA" id="ARBA00004141"/>
    </source>
</evidence>
<dbReference type="Gene3D" id="1.20.140.150">
    <property type="match status" value="1"/>
</dbReference>
<dbReference type="EMBL" id="CAJFDI010000006">
    <property type="protein sequence ID" value="CAD5235057.1"/>
    <property type="molecule type" value="Genomic_DNA"/>
</dbReference>
<feature type="transmembrane region" description="Helical" evidence="5">
    <location>
        <begin position="178"/>
        <end position="201"/>
    </location>
</feature>
<keyword evidence="3 5" id="KW-1133">Transmembrane helix</keyword>
<feature type="transmembrane region" description="Helical" evidence="5">
    <location>
        <begin position="140"/>
        <end position="166"/>
    </location>
</feature>
<feature type="transmembrane region" description="Helical" evidence="5">
    <location>
        <begin position="65"/>
        <end position="85"/>
    </location>
</feature>
<evidence type="ECO:0000256" key="2">
    <source>
        <dbReference type="ARBA" id="ARBA00022692"/>
    </source>
</evidence>
<dbReference type="Proteomes" id="UP000582659">
    <property type="component" value="Unassembled WGS sequence"/>
</dbReference>
<dbReference type="Proteomes" id="UP000095284">
    <property type="component" value="Unplaced"/>
</dbReference>
<dbReference type="OrthoDB" id="5873721at2759"/>
<evidence type="ECO:0000313" key="6">
    <source>
        <dbReference type="EMBL" id="CAD5235057.1"/>
    </source>
</evidence>
<reference evidence="9" key="1">
    <citation type="submission" date="2016-11" db="UniProtKB">
        <authorList>
            <consortium name="WormBaseParasite"/>
        </authorList>
    </citation>
    <scope>IDENTIFICATION</scope>
</reference>
<name>A0A1I7RKM7_BURXY</name>
<dbReference type="GO" id="GO:0016020">
    <property type="term" value="C:membrane"/>
    <property type="evidence" value="ECO:0007669"/>
    <property type="project" value="UniProtKB-SubCell"/>
</dbReference>
<dbReference type="WBParaSite" id="BXY_0126100.1">
    <property type="protein sequence ID" value="BXY_0126100.1"/>
    <property type="gene ID" value="BXY_0126100"/>
</dbReference>
<dbReference type="eggNOG" id="KOG4026">
    <property type="taxonomic scope" value="Eukaryota"/>
</dbReference>
<proteinExistence type="predicted"/>
<dbReference type="Proteomes" id="UP000659654">
    <property type="component" value="Unassembled WGS sequence"/>
</dbReference>
<dbReference type="Pfam" id="PF10242">
    <property type="entry name" value="L_HMGIC_fpl"/>
    <property type="match status" value="1"/>
</dbReference>
<organism evidence="7 9">
    <name type="scientific">Bursaphelenchus xylophilus</name>
    <name type="common">Pinewood nematode worm</name>
    <name type="synonym">Aphelenchoides xylophilus</name>
    <dbReference type="NCBI Taxonomy" id="6326"/>
    <lineage>
        <taxon>Eukaryota</taxon>
        <taxon>Metazoa</taxon>
        <taxon>Ecdysozoa</taxon>
        <taxon>Nematoda</taxon>
        <taxon>Chromadorea</taxon>
        <taxon>Rhabditida</taxon>
        <taxon>Tylenchina</taxon>
        <taxon>Tylenchomorpha</taxon>
        <taxon>Aphelenchoidea</taxon>
        <taxon>Aphelenchoididae</taxon>
        <taxon>Bursaphelenchus</taxon>
    </lineage>
</organism>
<evidence type="ECO:0000256" key="5">
    <source>
        <dbReference type="SAM" id="Phobius"/>
    </source>
</evidence>
<dbReference type="PANTHER" id="PTHR12489:SF16">
    <property type="entry name" value="LHFPL TETRASPAN SUBFAMILY MEMBER 6 PROTEIN-RELATED"/>
    <property type="match status" value="1"/>
</dbReference>
<evidence type="ECO:0000256" key="3">
    <source>
        <dbReference type="ARBA" id="ARBA00022989"/>
    </source>
</evidence>
<dbReference type="AlphaFoldDB" id="A0A1I7RKM7"/>
<accession>A0A1I7RKM7</accession>
<evidence type="ECO:0000313" key="8">
    <source>
        <dbReference type="Proteomes" id="UP000659654"/>
    </source>
</evidence>
<evidence type="ECO:0000313" key="9">
    <source>
        <dbReference type="WBParaSite" id="BXY_0126100.1"/>
    </source>
</evidence>
<dbReference type="InterPro" id="IPR019372">
    <property type="entry name" value="LHFPL"/>
</dbReference>
<protein>
    <submittedName>
        <fullName evidence="6">(pine wood nematode) hypothetical protein</fullName>
    </submittedName>
</protein>